<proteinExistence type="predicted"/>
<name>A0A3G4VDL3_9VIBR</name>
<protein>
    <submittedName>
        <fullName evidence="1">Uncharacterized protein</fullName>
    </submittedName>
</protein>
<dbReference type="Proteomes" id="UP000279760">
    <property type="component" value="Chromosome 1"/>
</dbReference>
<evidence type="ECO:0000313" key="1">
    <source>
        <dbReference type="EMBL" id="AYV22329.1"/>
    </source>
</evidence>
<dbReference type="EMBL" id="CP033577">
    <property type="protein sequence ID" value="AYV22329.1"/>
    <property type="molecule type" value="Genomic_DNA"/>
</dbReference>
<dbReference type="RefSeq" id="WP_124940839.1">
    <property type="nucleotide sequence ID" value="NZ_CP033577.1"/>
</dbReference>
<gene>
    <name evidence="1" type="ORF">ECB94_14275</name>
</gene>
<evidence type="ECO:0000313" key="2">
    <source>
        <dbReference type="Proteomes" id="UP000279760"/>
    </source>
</evidence>
<sequence length="75" mass="8131">MASLSELIKQIGDENVTVQALHQCMDSAQFNKGLTTIKFKTDGLGATDLADNKKTALIVWVDSDQYNNALAKCKG</sequence>
<accession>A0A3G4VDL3</accession>
<organism evidence="1 2">
    <name type="scientific">Vibrio mediterranei</name>
    <dbReference type="NCBI Taxonomy" id="689"/>
    <lineage>
        <taxon>Bacteria</taxon>
        <taxon>Pseudomonadati</taxon>
        <taxon>Pseudomonadota</taxon>
        <taxon>Gammaproteobacteria</taxon>
        <taxon>Vibrionales</taxon>
        <taxon>Vibrionaceae</taxon>
        <taxon>Vibrio</taxon>
    </lineage>
</organism>
<reference evidence="1 2" key="1">
    <citation type="submission" date="2018-11" db="EMBL/GenBank/DDBJ databases">
        <title>Complete Genome Sequence of Vbrio mediterranei 117-T6: a Potential Pathogen Bacteria Isolated from the Conchocelis of Pyropia.</title>
        <authorList>
            <person name="Liu Q."/>
        </authorList>
    </citation>
    <scope>NUCLEOTIDE SEQUENCE [LARGE SCALE GENOMIC DNA]</scope>
    <source>
        <strain evidence="1 2">117-T6</strain>
    </source>
</reference>
<dbReference type="AlphaFoldDB" id="A0A3G4VDL3"/>